<evidence type="ECO:0000313" key="8">
    <source>
        <dbReference type="Proteomes" id="UP000637632"/>
    </source>
</evidence>
<dbReference type="CDD" id="cd03220">
    <property type="entry name" value="ABC_KpsT_Wzt"/>
    <property type="match status" value="1"/>
</dbReference>
<comment type="caution">
    <text evidence="7">The sequence shown here is derived from an EMBL/GenBank/DDBJ whole genome shotgun (WGS) entry which is preliminary data.</text>
</comment>
<dbReference type="PANTHER" id="PTHR46743">
    <property type="entry name" value="TEICHOIC ACIDS EXPORT ATP-BINDING PROTEIN TAGH"/>
    <property type="match status" value="1"/>
</dbReference>
<dbReference type="GO" id="GO:0005524">
    <property type="term" value="F:ATP binding"/>
    <property type="evidence" value="ECO:0007669"/>
    <property type="project" value="UniProtKB-KW"/>
</dbReference>
<accession>A0ABR6XHU0</accession>
<dbReference type="EMBL" id="JACOFT010000005">
    <property type="protein sequence ID" value="MBC3812478.1"/>
    <property type="molecule type" value="Genomic_DNA"/>
</dbReference>
<dbReference type="InterPro" id="IPR003439">
    <property type="entry name" value="ABC_transporter-like_ATP-bd"/>
</dbReference>
<keyword evidence="4" id="KW-0547">Nucleotide-binding</keyword>
<reference evidence="7 8" key="1">
    <citation type="submission" date="2020-08" db="EMBL/GenBank/DDBJ databases">
        <title>Novel species isolated from subtropical streams in China.</title>
        <authorList>
            <person name="Lu H."/>
        </authorList>
    </citation>
    <scope>NUCLEOTIDE SEQUENCE [LARGE SCALE GENOMIC DNA]</scope>
    <source>
        <strain evidence="7 8">CCTCC AB 2015119</strain>
    </source>
</reference>
<keyword evidence="3" id="KW-1003">Cell membrane</keyword>
<gene>
    <name evidence="7" type="ORF">H8K26_13610</name>
</gene>
<protein>
    <submittedName>
        <fullName evidence="7">ABC transporter ATP-binding protein</fullName>
    </submittedName>
</protein>
<dbReference type="Gene3D" id="3.40.50.300">
    <property type="entry name" value="P-loop containing nucleotide triphosphate hydrolases"/>
    <property type="match status" value="1"/>
</dbReference>
<dbReference type="RefSeq" id="WP_190480264.1">
    <property type="nucleotide sequence ID" value="NZ_JACOFT010000005.1"/>
</dbReference>
<dbReference type="InterPro" id="IPR029439">
    <property type="entry name" value="Wzt_C"/>
</dbReference>
<dbReference type="InterPro" id="IPR015860">
    <property type="entry name" value="ABC_transpr_TagH-like"/>
</dbReference>
<dbReference type="InterPro" id="IPR017871">
    <property type="entry name" value="ABC_transporter-like_CS"/>
</dbReference>
<name>A0ABR6XHU0_9BURK</name>
<dbReference type="CDD" id="cd10147">
    <property type="entry name" value="Wzt_C-like"/>
    <property type="match status" value="1"/>
</dbReference>
<evidence type="ECO:0000256" key="5">
    <source>
        <dbReference type="ARBA" id="ARBA00022840"/>
    </source>
</evidence>
<sequence length="464" mass="51664">MSSEAIIKVHNVSKCYQIYDRPNDRLKQGLFSLAARLCPITTLKQSLLQKAHACSRQYWALHDVSFELKKGGAFGIIGRNGSGKSTLLQILCGTLNPTHGSVEIHGRVAALLELGSGFNPEYTGRENIYMNGQLLGLSREQIDERIDDIIAFAEIGEFIEQPVKTYSSGMFVRVAFAVIAHVDADILVIDEALAVGDAFFTQKCMRFLRNFMETGTILFVSHDTAAVKSLCEHAIWLEKGQMQLLGTAKDVSERYLQAFYESVQGRSTTTRMRPTATSAPILPAQRRDARSDWINQSNLRNDIRLFEFDEKAASFGTRDAAIHAVEFFDQEGQPLSWVVGGEPVTFRMKAMLATEIYSPILGFYIKDKLGQILFGDNTYLTYQDTPLSAEANTLIEAEFEFIMPILPKGDYSVCVAIAAGSNENHTQLEWMHDAMILRSESTYVATGLVGVPMQSIVLRTVNLN</sequence>
<evidence type="ECO:0000256" key="4">
    <source>
        <dbReference type="ARBA" id="ARBA00022741"/>
    </source>
</evidence>
<dbReference type="InterPro" id="IPR003593">
    <property type="entry name" value="AAA+_ATPase"/>
</dbReference>
<evidence type="ECO:0000259" key="6">
    <source>
        <dbReference type="PROSITE" id="PS50893"/>
    </source>
</evidence>
<dbReference type="PROSITE" id="PS00211">
    <property type="entry name" value="ABC_TRANSPORTER_1"/>
    <property type="match status" value="1"/>
</dbReference>
<dbReference type="InterPro" id="IPR027417">
    <property type="entry name" value="P-loop_NTPase"/>
</dbReference>
<comment type="similarity">
    <text evidence="1">Belongs to the ABC transporter superfamily.</text>
</comment>
<dbReference type="PANTHER" id="PTHR46743:SF2">
    <property type="entry name" value="TEICHOIC ACIDS EXPORT ATP-BINDING PROTEIN TAGH"/>
    <property type="match status" value="1"/>
</dbReference>
<keyword evidence="3" id="KW-0472">Membrane</keyword>
<keyword evidence="2" id="KW-0813">Transport</keyword>
<keyword evidence="5 7" id="KW-0067">ATP-binding</keyword>
<evidence type="ECO:0000256" key="3">
    <source>
        <dbReference type="ARBA" id="ARBA00022475"/>
    </source>
</evidence>
<evidence type="ECO:0000313" key="7">
    <source>
        <dbReference type="EMBL" id="MBC3812478.1"/>
    </source>
</evidence>
<organism evidence="7 8">
    <name type="scientific">Undibacterium aquatile</name>
    <dbReference type="NCBI Taxonomy" id="1537398"/>
    <lineage>
        <taxon>Bacteria</taxon>
        <taxon>Pseudomonadati</taxon>
        <taxon>Pseudomonadota</taxon>
        <taxon>Betaproteobacteria</taxon>
        <taxon>Burkholderiales</taxon>
        <taxon>Oxalobacteraceae</taxon>
        <taxon>Undibacterium</taxon>
    </lineage>
</organism>
<evidence type="ECO:0000256" key="2">
    <source>
        <dbReference type="ARBA" id="ARBA00022448"/>
    </source>
</evidence>
<feature type="domain" description="ABC transporter" evidence="6">
    <location>
        <begin position="43"/>
        <end position="264"/>
    </location>
</feature>
<proteinExistence type="inferred from homology"/>
<dbReference type="InterPro" id="IPR050683">
    <property type="entry name" value="Bact_Polysacc_Export_ATP-bd"/>
</dbReference>
<dbReference type="SMART" id="SM00382">
    <property type="entry name" value="AAA"/>
    <property type="match status" value="1"/>
</dbReference>
<dbReference type="PROSITE" id="PS50893">
    <property type="entry name" value="ABC_TRANSPORTER_2"/>
    <property type="match status" value="1"/>
</dbReference>
<dbReference type="Pfam" id="PF14524">
    <property type="entry name" value="Wzt_C"/>
    <property type="match status" value="1"/>
</dbReference>
<dbReference type="Proteomes" id="UP000637632">
    <property type="component" value="Unassembled WGS sequence"/>
</dbReference>
<dbReference type="Pfam" id="PF00005">
    <property type="entry name" value="ABC_tran"/>
    <property type="match status" value="1"/>
</dbReference>
<dbReference type="SUPFAM" id="SSF52540">
    <property type="entry name" value="P-loop containing nucleoside triphosphate hydrolases"/>
    <property type="match status" value="1"/>
</dbReference>
<keyword evidence="8" id="KW-1185">Reference proteome</keyword>
<evidence type="ECO:0000256" key="1">
    <source>
        <dbReference type="ARBA" id="ARBA00005417"/>
    </source>
</evidence>
<dbReference type="Gene3D" id="2.70.50.60">
    <property type="entry name" value="abc- transporter (atp binding component) like domain"/>
    <property type="match status" value="1"/>
</dbReference>